<dbReference type="GO" id="GO:0050560">
    <property type="term" value="F:aspartate-tRNA(Asn) ligase activity"/>
    <property type="evidence" value="ECO:0007669"/>
    <property type="project" value="UniProtKB-EC"/>
</dbReference>
<feature type="binding site" evidence="7">
    <location>
        <position position="456"/>
    </location>
    <ligand>
        <name>L-aspartate</name>
        <dbReference type="ChEBI" id="CHEBI:29991"/>
    </ligand>
</feature>
<dbReference type="Pfam" id="PF02938">
    <property type="entry name" value="GAD"/>
    <property type="match status" value="1"/>
</dbReference>
<comment type="catalytic activity">
    <reaction evidence="7">
        <text>tRNA(Asx) + L-aspartate + ATP = L-aspartyl-tRNA(Asx) + AMP + diphosphate</text>
        <dbReference type="Rhea" id="RHEA:18349"/>
        <dbReference type="Rhea" id="RHEA-COMP:9710"/>
        <dbReference type="Rhea" id="RHEA-COMP:9711"/>
        <dbReference type="ChEBI" id="CHEBI:29991"/>
        <dbReference type="ChEBI" id="CHEBI:30616"/>
        <dbReference type="ChEBI" id="CHEBI:33019"/>
        <dbReference type="ChEBI" id="CHEBI:78442"/>
        <dbReference type="ChEBI" id="CHEBI:78516"/>
        <dbReference type="ChEBI" id="CHEBI:456215"/>
        <dbReference type="EC" id="6.1.1.23"/>
    </reaction>
</comment>
<accession>A0A9D1R694</accession>
<dbReference type="GO" id="GO:0003676">
    <property type="term" value="F:nucleic acid binding"/>
    <property type="evidence" value="ECO:0007669"/>
    <property type="project" value="InterPro"/>
</dbReference>
<dbReference type="InterPro" id="IPR045864">
    <property type="entry name" value="aa-tRNA-synth_II/BPL/LPL"/>
</dbReference>
<feature type="domain" description="Aminoacyl-transfer RNA synthetases class-II family profile" evidence="8">
    <location>
        <begin position="151"/>
        <end position="563"/>
    </location>
</feature>
<protein>
    <recommendedName>
        <fullName evidence="7">Aspartate--tRNA(Asp/Asn) ligase</fullName>
        <ecNumber evidence="7">6.1.1.23</ecNumber>
    </recommendedName>
    <alternativeName>
        <fullName evidence="7">Aspartyl-tRNA synthetase</fullName>
        <shortName evidence="7">AspRS</shortName>
    </alternativeName>
    <alternativeName>
        <fullName evidence="7">Non-discriminating aspartyl-tRNA synthetase</fullName>
        <shortName evidence="7">ND-AspRS</shortName>
    </alternativeName>
</protein>
<proteinExistence type="inferred from homology"/>
<dbReference type="GO" id="GO:0006422">
    <property type="term" value="P:aspartyl-tRNA aminoacylation"/>
    <property type="evidence" value="ECO:0007669"/>
    <property type="project" value="UniProtKB-UniRule"/>
</dbReference>
<keyword evidence="2 7" id="KW-0436">Ligase</keyword>
<name>A0A9D1R694_9FIRM</name>
<comment type="subcellular location">
    <subcellularLocation>
        <location evidence="7">Cytoplasm</location>
    </subcellularLocation>
</comment>
<feature type="binding site" evidence="7">
    <location>
        <begin position="542"/>
        <end position="545"/>
    </location>
    <ligand>
        <name>ATP</name>
        <dbReference type="ChEBI" id="CHEBI:30616"/>
    </ligand>
</feature>
<dbReference type="GO" id="GO:0004815">
    <property type="term" value="F:aspartate-tRNA ligase activity"/>
    <property type="evidence" value="ECO:0007669"/>
    <property type="project" value="UniProtKB-UniRule"/>
</dbReference>
<comment type="similarity">
    <text evidence="1 7">Belongs to the class-II aminoacyl-tRNA synthetase family. Type 1 subfamily.</text>
</comment>
<dbReference type="NCBIfam" id="NF001750">
    <property type="entry name" value="PRK00476.1"/>
    <property type="match status" value="1"/>
</dbReference>
<keyword evidence="7" id="KW-0963">Cytoplasm</keyword>
<keyword evidence="6 7" id="KW-0030">Aminoacyl-tRNA synthetase</keyword>
<dbReference type="InterPro" id="IPR002312">
    <property type="entry name" value="Asp/Asn-tRNA-synth_IIb"/>
</dbReference>
<reference evidence="9" key="2">
    <citation type="submission" date="2021-04" db="EMBL/GenBank/DDBJ databases">
        <authorList>
            <person name="Gilroy R."/>
        </authorList>
    </citation>
    <scope>NUCLEOTIDE SEQUENCE</scope>
    <source>
        <strain evidence="9">CHK195-6426</strain>
    </source>
</reference>
<evidence type="ECO:0000256" key="1">
    <source>
        <dbReference type="ARBA" id="ARBA00006303"/>
    </source>
</evidence>
<dbReference type="EMBL" id="DXGH01000061">
    <property type="protein sequence ID" value="HIW82054.1"/>
    <property type="molecule type" value="Genomic_DNA"/>
</dbReference>
<dbReference type="CDD" id="cd00777">
    <property type="entry name" value="AspRS_core"/>
    <property type="match status" value="1"/>
</dbReference>
<comment type="caution">
    <text evidence="9">The sequence shown here is derived from an EMBL/GenBank/DDBJ whole genome shotgun (WGS) entry which is preliminary data.</text>
</comment>
<gene>
    <name evidence="7 9" type="primary">aspS</name>
    <name evidence="9" type="ORF">H9742_11175</name>
</gene>
<feature type="binding site" evidence="7">
    <location>
        <position position="237"/>
    </location>
    <ligand>
        <name>ATP</name>
        <dbReference type="ChEBI" id="CHEBI:30616"/>
    </ligand>
</feature>
<dbReference type="InterPro" id="IPR047089">
    <property type="entry name" value="Asp-tRNA-ligase_1_N"/>
</dbReference>
<dbReference type="CDD" id="cd04317">
    <property type="entry name" value="EcAspRS_like_N"/>
    <property type="match status" value="1"/>
</dbReference>
<evidence type="ECO:0000313" key="9">
    <source>
        <dbReference type="EMBL" id="HIW82054.1"/>
    </source>
</evidence>
<dbReference type="PROSITE" id="PS50862">
    <property type="entry name" value="AA_TRNA_LIGASE_II"/>
    <property type="match status" value="1"/>
</dbReference>
<evidence type="ECO:0000256" key="4">
    <source>
        <dbReference type="ARBA" id="ARBA00022840"/>
    </source>
</evidence>
<keyword evidence="3 7" id="KW-0547">Nucleotide-binding</keyword>
<feature type="site" description="Important for tRNA non-discrimination" evidence="7">
    <location>
        <position position="90"/>
    </location>
</feature>
<comment type="subunit">
    <text evidence="7">Homodimer.</text>
</comment>
<organism evidence="9 10">
    <name type="scientific">Candidatus Acetatifactor stercoripullorum</name>
    <dbReference type="NCBI Taxonomy" id="2838414"/>
    <lineage>
        <taxon>Bacteria</taxon>
        <taxon>Bacillati</taxon>
        <taxon>Bacillota</taxon>
        <taxon>Clostridia</taxon>
        <taxon>Lachnospirales</taxon>
        <taxon>Lachnospiraceae</taxon>
        <taxon>Acetatifactor</taxon>
    </lineage>
</organism>
<dbReference type="InterPro" id="IPR029351">
    <property type="entry name" value="GAD_dom"/>
</dbReference>
<evidence type="ECO:0000256" key="2">
    <source>
        <dbReference type="ARBA" id="ARBA00022598"/>
    </source>
</evidence>
<dbReference type="GO" id="GO:0140096">
    <property type="term" value="F:catalytic activity, acting on a protein"/>
    <property type="evidence" value="ECO:0007669"/>
    <property type="project" value="UniProtKB-ARBA"/>
</dbReference>
<dbReference type="GO" id="GO:0005524">
    <property type="term" value="F:ATP binding"/>
    <property type="evidence" value="ECO:0007669"/>
    <property type="project" value="UniProtKB-UniRule"/>
</dbReference>
<dbReference type="NCBIfam" id="TIGR00459">
    <property type="entry name" value="aspS_bact"/>
    <property type="match status" value="1"/>
</dbReference>
<evidence type="ECO:0000259" key="8">
    <source>
        <dbReference type="PROSITE" id="PS50862"/>
    </source>
</evidence>
<dbReference type="GO" id="GO:0005737">
    <property type="term" value="C:cytoplasm"/>
    <property type="evidence" value="ECO:0007669"/>
    <property type="project" value="UniProtKB-SubCell"/>
</dbReference>
<dbReference type="PANTHER" id="PTHR22594">
    <property type="entry name" value="ASPARTYL/LYSYL-TRNA SYNTHETASE"/>
    <property type="match status" value="1"/>
</dbReference>
<dbReference type="InterPro" id="IPR047090">
    <property type="entry name" value="AspRS_core"/>
</dbReference>
<dbReference type="InterPro" id="IPR004365">
    <property type="entry name" value="NA-bd_OB_tRNA"/>
</dbReference>
<dbReference type="Proteomes" id="UP000824265">
    <property type="component" value="Unassembled WGS sequence"/>
</dbReference>
<reference evidence="9" key="1">
    <citation type="journal article" date="2021" name="PeerJ">
        <title>Extensive microbial diversity within the chicken gut microbiome revealed by metagenomics and culture.</title>
        <authorList>
            <person name="Gilroy R."/>
            <person name="Ravi A."/>
            <person name="Getino M."/>
            <person name="Pursley I."/>
            <person name="Horton D.L."/>
            <person name="Alikhan N.F."/>
            <person name="Baker D."/>
            <person name="Gharbi K."/>
            <person name="Hall N."/>
            <person name="Watson M."/>
            <person name="Adriaenssens E.M."/>
            <person name="Foster-Nyarko E."/>
            <person name="Jarju S."/>
            <person name="Secka A."/>
            <person name="Antonio M."/>
            <person name="Oren A."/>
            <person name="Chaudhuri R.R."/>
            <person name="La Ragione R."/>
            <person name="Hildebrand F."/>
            <person name="Pallen M.J."/>
        </authorList>
    </citation>
    <scope>NUCLEOTIDE SEQUENCE</scope>
    <source>
        <strain evidence="9">CHK195-6426</strain>
    </source>
</reference>
<dbReference type="PANTHER" id="PTHR22594:SF5">
    <property type="entry name" value="ASPARTATE--TRNA LIGASE, MITOCHONDRIAL"/>
    <property type="match status" value="1"/>
</dbReference>
<dbReference type="Pfam" id="PF01336">
    <property type="entry name" value="tRNA_anti-codon"/>
    <property type="match status" value="1"/>
</dbReference>
<feature type="binding site" evidence="7">
    <location>
        <position position="182"/>
    </location>
    <ligand>
        <name>L-aspartate</name>
        <dbReference type="ChEBI" id="CHEBI:29991"/>
    </ligand>
</feature>
<dbReference type="SUPFAM" id="SSF55261">
    <property type="entry name" value="GAD domain-like"/>
    <property type="match status" value="1"/>
</dbReference>
<keyword evidence="4 7" id="KW-0067">ATP-binding</keyword>
<dbReference type="AlphaFoldDB" id="A0A9D1R694"/>
<dbReference type="HAMAP" id="MF_00044">
    <property type="entry name" value="Asp_tRNA_synth_type1"/>
    <property type="match status" value="1"/>
</dbReference>
<feature type="region of interest" description="Aspartate" evidence="7">
    <location>
        <begin position="206"/>
        <end position="209"/>
    </location>
</feature>
<dbReference type="Gene3D" id="3.30.930.10">
    <property type="entry name" value="Bira Bifunctional Protein, Domain 2"/>
    <property type="match status" value="1"/>
</dbReference>
<evidence type="ECO:0000256" key="6">
    <source>
        <dbReference type="ARBA" id="ARBA00023146"/>
    </source>
</evidence>
<keyword evidence="5 7" id="KW-0648">Protein biosynthesis</keyword>
<dbReference type="GO" id="GO:0016740">
    <property type="term" value="F:transferase activity"/>
    <property type="evidence" value="ECO:0007669"/>
    <property type="project" value="UniProtKB-ARBA"/>
</dbReference>
<dbReference type="InterPro" id="IPR004364">
    <property type="entry name" value="Aa-tRNA-synt_II"/>
</dbReference>
<evidence type="ECO:0000256" key="7">
    <source>
        <dbReference type="HAMAP-Rule" id="MF_00044"/>
    </source>
</evidence>
<feature type="binding site" evidence="7">
    <location>
        <position position="490"/>
    </location>
    <ligand>
        <name>ATP</name>
        <dbReference type="ChEBI" id="CHEBI:30616"/>
    </ligand>
</feature>
<sequence length="594" mass="66653">MAESMKGLKRTCRCGELSAANVGENVTVMGWVQKQRNKGGIIFVDLRDRAGILQVIFEESECGAESFAKAERLRSEFVVAVTGKVERRQGAVNEGLATGEVEVRAEQIRILSEAETPPFPIEADSKTKEELRLKYRYLDLRRPDLQKNLILRSKIAANIRSFMESEGFLEIETPILQKSTPEGARDYLVPSRVHPGTFYALPQSPQLFKQLLMCSGYDRYFQIAKCFRDEDLRADRQPEFTQVDLEMSFVDVDDVIDVTERMVARVCREAIGIDVQLPIRRMTWTEAMNRFGSDKPDTRFGMELVDVSETVRGCGFGVFTSALENGGSVRGINVKGQAGMPRKKIDALVEFAKGYGAKGLAYLSVQEDGTYKSSFAKFMTQEELDGLAGAMEAEPGDLLLFAADSLKNVWAVLGALRCELAKQLGLIDNDRFDFLWVTEFPLLEWSEEENRFTAMHHPFTMPMEEDLPMLETDPGRVRAKAYDIVLNGVELGGGSVRIFQDDIQEKMFEVLGFTKEQAWERFGFLLNAFRYGVPPHAGLAIGMDRFVMLLTKAESIREVIAFPKVKDASCLMTNAPDVVDDAQLAELHLQITGE</sequence>
<evidence type="ECO:0000256" key="5">
    <source>
        <dbReference type="ARBA" id="ARBA00022917"/>
    </source>
</evidence>
<comment type="caution">
    <text evidence="7">Lacks conserved residue(s) required for the propagation of feature annotation.</text>
</comment>
<dbReference type="InterPro" id="IPR012340">
    <property type="entry name" value="NA-bd_OB-fold"/>
</dbReference>
<dbReference type="SUPFAM" id="SSF55681">
    <property type="entry name" value="Class II aaRS and biotin synthetases"/>
    <property type="match status" value="1"/>
</dbReference>
<comment type="function">
    <text evidence="7">Aspartyl-tRNA synthetase with relaxed tRNA specificity since it is able to aspartylate not only its cognate tRNA(Asp) but also tRNA(Asn). Reaction proceeds in two steps: L-aspartate is first activated by ATP to form Asp-AMP and then transferred to the acceptor end of tRNA(Asp/Asn).</text>
</comment>
<dbReference type="Gene3D" id="2.40.50.140">
    <property type="entry name" value="Nucleic acid-binding proteins"/>
    <property type="match status" value="1"/>
</dbReference>
<dbReference type="PRINTS" id="PR01042">
    <property type="entry name" value="TRNASYNTHASP"/>
</dbReference>
<dbReference type="Pfam" id="PF00152">
    <property type="entry name" value="tRNA-synt_2"/>
    <property type="match status" value="1"/>
</dbReference>
<feature type="binding site" evidence="7">
    <location>
        <position position="228"/>
    </location>
    <ligand>
        <name>L-aspartate</name>
        <dbReference type="ChEBI" id="CHEBI:29991"/>
    </ligand>
</feature>
<dbReference type="SUPFAM" id="SSF50249">
    <property type="entry name" value="Nucleic acid-binding proteins"/>
    <property type="match status" value="1"/>
</dbReference>
<dbReference type="EC" id="6.1.1.23" evidence="7"/>
<dbReference type="InterPro" id="IPR006195">
    <property type="entry name" value="aa-tRNA-synth_II"/>
</dbReference>
<evidence type="ECO:0000256" key="3">
    <source>
        <dbReference type="ARBA" id="ARBA00022741"/>
    </source>
</evidence>
<evidence type="ECO:0000313" key="10">
    <source>
        <dbReference type="Proteomes" id="UP000824265"/>
    </source>
</evidence>
<feature type="binding site" evidence="7">
    <location>
        <begin position="228"/>
        <end position="230"/>
    </location>
    <ligand>
        <name>ATP</name>
        <dbReference type="ChEBI" id="CHEBI:30616"/>
    </ligand>
</feature>
<dbReference type="Gene3D" id="3.30.1360.30">
    <property type="entry name" value="GAD-like domain"/>
    <property type="match status" value="1"/>
</dbReference>
<feature type="binding site" evidence="7">
    <location>
        <position position="497"/>
    </location>
    <ligand>
        <name>L-aspartate</name>
        <dbReference type="ChEBI" id="CHEBI:29991"/>
    </ligand>
</feature>
<dbReference type="InterPro" id="IPR004524">
    <property type="entry name" value="Asp-tRNA-ligase_1"/>
</dbReference>
<dbReference type="InterPro" id="IPR004115">
    <property type="entry name" value="GAD-like_sf"/>
</dbReference>